<dbReference type="AlphaFoldDB" id="A0A7H0VBC0"/>
<dbReference type="RefSeq" id="WP_210757556.1">
    <property type="nucleotide sequence ID" value="NZ_CP060139.1"/>
</dbReference>
<sequence length="94" mass="11290">MRATKHPICPFTKEPMLITVLDLQNRLTKEYGMKCEVFPLDPTVTFFGSELECYRMSYRFKKKENRVAYSKPLECWYISFSRWFTIEFSQNIIA</sequence>
<gene>
    <name evidence="1" type="ORF">H4K34_11570</name>
</gene>
<proteinExistence type="predicted"/>
<evidence type="ECO:0000313" key="1">
    <source>
        <dbReference type="EMBL" id="QNR23018.1"/>
    </source>
</evidence>
<protein>
    <submittedName>
        <fullName evidence="1">Uncharacterized protein</fullName>
    </submittedName>
</protein>
<dbReference type="EMBL" id="CP060139">
    <property type="protein sequence ID" value="QNR23018.1"/>
    <property type="molecule type" value="Genomic_DNA"/>
</dbReference>
<evidence type="ECO:0000313" key="2">
    <source>
        <dbReference type="Proteomes" id="UP000516305"/>
    </source>
</evidence>
<organism evidence="1 2">
    <name type="scientific">Croceimicrobium hydrocarbonivorans</name>
    <dbReference type="NCBI Taxonomy" id="2761580"/>
    <lineage>
        <taxon>Bacteria</taxon>
        <taxon>Pseudomonadati</taxon>
        <taxon>Bacteroidota</taxon>
        <taxon>Flavobacteriia</taxon>
        <taxon>Flavobacteriales</taxon>
        <taxon>Owenweeksiaceae</taxon>
        <taxon>Croceimicrobium</taxon>
    </lineage>
</organism>
<accession>A0A7H0VBC0</accession>
<name>A0A7H0VBC0_9FLAO</name>
<dbReference type="Proteomes" id="UP000516305">
    <property type="component" value="Chromosome"/>
</dbReference>
<keyword evidence="2" id="KW-1185">Reference proteome</keyword>
<reference evidence="1 2" key="1">
    <citation type="submission" date="2020-08" db="EMBL/GenBank/DDBJ databases">
        <title>Croceimicrobium hydrocarbonivorans gen. nov., sp. nov., a novel marine bacterium isolated from a bacterial consortium that degrades polyethylene terephthalate.</title>
        <authorList>
            <person name="Liu R."/>
        </authorList>
    </citation>
    <scope>NUCLEOTIDE SEQUENCE [LARGE SCALE GENOMIC DNA]</scope>
    <source>
        <strain evidence="1 2">A20-9</strain>
    </source>
</reference>
<dbReference type="KEGG" id="chyd:H4K34_11570"/>